<evidence type="ECO:0000256" key="5">
    <source>
        <dbReference type="ARBA" id="ARBA00022840"/>
    </source>
</evidence>
<dbReference type="InterPro" id="IPR003136">
    <property type="entry name" value="Cytidylate_kin"/>
</dbReference>
<dbReference type="GO" id="GO:0005524">
    <property type="term" value="F:ATP binding"/>
    <property type="evidence" value="ECO:0007669"/>
    <property type="project" value="UniProtKB-UniRule"/>
</dbReference>
<evidence type="ECO:0000256" key="2">
    <source>
        <dbReference type="ARBA" id="ARBA00022679"/>
    </source>
</evidence>
<gene>
    <name evidence="8" type="primary">cmk</name>
    <name evidence="10" type="ORF">BM613_00150</name>
</gene>
<dbReference type="InterPro" id="IPR027417">
    <property type="entry name" value="P-loop_NTPase"/>
</dbReference>
<dbReference type="GO" id="GO:0006220">
    <property type="term" value="P:pyrimidine nucleotide metabolic process"/>
    <property type="evidence" value="ECO:0007669"/>
    <property type="project" value="UniProtKB-UniRule"/>
</dbReference>
<dbReference type="CDD" id="cd02020">
    <property type="entry name" value="CMPK"/>
    <property type="match status" value="1"/>
</dbReference>
<dbReference type="GO" id="GO:0015949">
    <property type="term" value="P:nucleobase-containing small molecule interconversion"/>
    <property type="evidence" value="ECO:0007669"/>
    <property type="project" value="TreeGrafter"/>
</dbReference>
<dbReference type="SUPFAM" id="SSF52540">
    <property type="entry name" value="P-loop containing nucleoside triphosphate hydrolases"/>
    <property type="match status" value="1"/>
</dbReference>
<dbReference type="AlphaFoldDB" id="A0A2U3DCS1"/>
<dbReference type="Gene3D" id="3.40.50.300">
    <property type="entry name" value="P-loop containing nucleotide triphosphate hydrolases"/>
    <property type="match status" value="1"/>
</dbReference>
<comment type="catalytic activity">
    <reaction evidence="7 8">
        <text>CMP + ATP = CDP + ADP</text>
        <dbReference type="Rhea" id="RHEA:11600"/>
        <dbReference type="ChEBI" id="CHEBI:30616"/>
        <dbReference type="ChEBI" id="CHEBI:58069"/>
        <dbReference type="ChEBI" id="CHEBI:60377"/>
        <dbReference type="ChEBI" id="CHEBI:456216"/>
        <dbReference type="EC" id="2.7.4.25"/>
    </reaction>
</comment>
<reference evidence="10 11" key="1">
    <citation type="submission" date="2016-11" db="EMBL/GenBank/DDBJ databases">
        <title>Comparative genomics of Acidibacillus ferroxidans species.</title>
        <authorList>
            <person name="Oliveira G."/>
            <person name="Nunes G."/>
            <person name="Oliveira R."/>
            <person name="Araujo F."/>
            <person name="Salim A."/>
            <person name="Scholte L."/>
            <person name="Morais D."/>
            <person name="Nancucheo I."/>
            <person name="Johnson D.B."/>
            <person name="Grail B."/>
            <person name="Bittencourt J."/>
            <person name="Valadares R."/>
        </authorList>
    </citation>
    <scope>NUCLEOTIDE SEQUENCE [LARGE SCALE GENOMIC DNA]</scope>
    <source>
        <strain evidence="10 11">Y002</strain>
    </source>
</reference>
<sequence length="225" mass="24950">MYIAIDGPAGAGKSTVAQRVANRLSIPYIDTGAMYRSVTWNALRMGISIHDEIHLAQLAESLDIHFIPGAQGQTVYLGGEDVTQAIRSSEVGALVSTVAMHRLVREKLVERQRKMASEATGVVMDGRDIGTHVLKDADVKIYLTASLETRAKRRYDELVREGYKGTYADVLETVAKRDENDEQRTASPLRKAQDAVLLDTTTLSVDEVVEMIVALCEYRQLRKRS</sequence>
<comment type="caution">
    <text evidence="10">The sequence shown here is derived from an EMBL/GenBank/DDBJ whole genome shotgun (WGS) entry which is preliminary data.</text>
</comment>
<protein>
    <recommendedName>
        <fullName evidence="8">Cytidylate kinase</fullName>
        <shortName evidence="8">CK</shortName>
        <ecNumber evidence="8">2.7.4.25</ecNumber>
    </recommendedName>
    <alternativeName>
        <fullName evidence="8">Cytidine monophosphate kinase</fullName>
        <shortName evidence="8">CMP kinase</shortName>
    </alternativeName>
</protein>
<dbReference type="Pfam" id="PF02224">
    <property type="entry name" value="Cytidylate_kin"/>
    <property type="match status" value="1"/>
</dbReference>
<keyword evidence="5 8" id="KW-0067">ATP-binding</keyword>
<keyword evidence="2 8" id="KW-0808">Transferase</keyword>
<feature type="binding site" evidence="8">
    <location>
        <begin position="7"/>
        <end position="15"/>
    </location>
    <ligand>
        <name>ATP</name>
        <dbReference type="ChEBI" id="CHEBI:30616"/>
    </ligand>
</feature>
<dbReference type="GO" id="GO:0036430">
    <property type="term" value="F:CMP kinase activity"/>
    <property type="evidence" value="ECO:0007669"/>
    <property type="project" value="RHEA"/>
</dbReference>
<dbReference type="GO" id="GO:0005829">
    <property type="term" value="C:cytosol"/>
    <property type="evidence" value="ECO:0007669"/>
    <property type="project" value="TreeGrafter"/>
</dbReference>
<dbReference type="OrthoDB" id="9807434at2"/>
<dbReference type="EC" id="2.7.4.25" evidence="8"/>
<comment type="subcellular location">
    <subcellularLocation>
        <location evidence="8">Cytoplasm</location>
    </subcellularLocation>
</comment>
<keyword evidence="8" id="KW-0963">Cytoplasm</keyword>
<evidence type="ECO:0000256" key="4">
    <source>
        <dbReference type="ARBA" id="ARBA00022777"/>
    </source>
</evidence>
<proteinExistence type="inferred from homology"/>
<dbReference type="PANTHER" id="PTHR21299:SF2">
    <property type="entry name" value="CYTIDYLATE KINASE"/>
    <property type="match status" value="1"/>
</dbReference>
<keyword evidence="4 8" id="KW-0418">Kinase</keyword>
<name>A0A2U3DCS1_SULT2</name>
<dbReference type="NCBIfam" id="TIGR00017">
    <property type="entry name" value="cmk"/>
    <property type="match status" value="1"/>
</dbReference>
<evidence type="ECO:0000256" key="8">
    <source>
        <dbReference type="HAMAP-Rule" id="MF_00238"/>
    </source>
</evidence>
<evidence type="ECO:0000256" key="1">
    <source>
        <dbReference type="ARBA" id="ARBA00009427"/>
    </source>
</evidence>
<dbReference type="Proteomes" id="UP000245380">
    <property type="component" value="Unassembled WGS sequence"/>
</dbReference>
<keyword evidence="11" id="KW-1185">Reference proteome</keyword>
<evidence type="ECO:0000256" key="3">
    <source>
        <dbReference type="ARBA" id="ARBA00022741"/>
    </source>
</evidence>
<evidence type="ECO:0000256" key="7">
    <source>
        <dbReference type="ARBA" id="ARBA00048478"/>
    </source>
</evidence>
<comment type="catalytic activity">
    <reaction evidence="6 8">
        <text>dCMP + ATP = dCDP + ADP</text>
        <dbReference type="Rhea" id="RHEA:25094"/>
        <dbReference type="ChEBI" id="CHEBI:30616"/>
        <dbReference type="ChEBI" id="CHEBI:57566"/>
        <dbReference type="ChEBI" id="CHEBI:58593"/>
        <dbReference type="ChEBI" id="CHEBI:456216"/>
        <dbReference type="EC" id="2.7.4.25"/>
    </reaction>
</comment>
<feature type="domain" description="Cytidylate kinase" evidence="9">
    <location>
        <begin position="3"/>
        <end position="216"/>
    </location>
</feature>
<evidence type="ECO:0000259" key="9">
    <source>
        <dbReference type="Pfam" id="PF02224"/>
    </source>
</evidence>
<evidence type="ECO:0000313" key="11">
    <source>
        <dbReference type="Proteomes" id="UP000245380"/>
    </source>
</evidence>
<dbReference type="RefSeq" id="WP_109429143.1">
    <property type="nucleotide sequence ID" value="NZ_MPDK01000001.1"/>
</dbReference>
<dbReference type="HAMAP" id="MF_00238">
    <property type="entry name" value="Cytidyl_kinase_type1"/>
    <property type="match status" value="1"/>
</dbReference>
<dbReference type="GO" id="GO:0036431">
    <property type="term" value="F:dCMP kinase activity"/>
    <property type="evidence" value="ECO:0007669"/>
    <property type="project" value="InterPro"/>
</dbReference>
<organism evidence="10 11">
    <name type="scientific">Sulfoacidibacillus thermotolerans</name>
    <name type="common">Acidibacillus sulfuroxidans</name>
    <dbReference type="NCBI Taxonomy" id="1765684"/>
    <lineage>
        <taxon>Bacteria</taxon>
        <taxon>Bacillati</taxon>
        <taxon>Bacillota</taxon>
        <taxon>Bacilli</taxon>
        <taxon>Bacillales</taxon>
        <taxon>Alicyclobacillaceae</taxon>
        <taxon>Sulfoacidibacillus</taxon>
    </lineage>
</organism>
<evidence type="ECO:0000313" key="10">
    <source>
        <dbReference type="EMBL" id="PWI59062.1"/>
    </source>
</evidence>
<accession>A0A2U3DCS1</accession>
<dbReference type="EMBL" id="MPDK01000001">
    <property type="protein sequence ID" value="PWI59062.1"/>
    <property type="molecule type" value="Genomic_DNA"/>
</dbReference>
<dbReference type="InterPro" id="IPR011994">
    <property type="entry name" value="Cytidylate_kinase_dom"/>
</dbReference>
<comment type="similarity">
    <text evidence="1 8">Belongs to the cytidylate kinase family. Type 1 subfamily.</text>
</comment>
<evidence type="ECO:0000256" key="6">
    <source>
        <dbReference type="ARBA" id="ARBA00047615"/>
    </source>
</evidence>
<keyword evidence="3 8" id="KW-0547">Nucleotide-binding</keyword>
<dbReference type="PANTHER" id="PTHR21299">
    <property type="entry name" value="CYTIDYLATE KINASE/PANTOATE-BETA-ALANINE LIGASE"/>
    <property type="match status" value="1"/>
</dbReference>